<dbReference type="InterPro" id="IPR046350">
    <property type="entry name" value="Cystatin_sf"/>
</dbReference>
<dbReference type="PANTHER" id="PTHR47373">
    <property type="entry name" value="CYSTEINE PROTEINASE INHIBITOR 2"/>
    <property type="match status" value="1"/>
</dbReference>
<organism evidence="1 2">
    <name type="scientific">Hibiscus sabdariffa</name>
    <name type="common">roselle</name>
    <dbReference type="NCBI Taxonomy" id="183260"/>
    <lineage>
        <taxon>Eukaryota</taxon>
        <taxon>Viridiplantae</taxon>
        <taxon>Streptophyta</taxon>
        <taxon>Embryophyta</taxon>
        <taxon>Tracheophyta</taxon>
        <taxon>Spermatophyta</taxon>
        <taxon>Magnoliopsida</taxon>
        <taxon>eudicotyledons</taxon>
        <taxon>Gunneridae</taxon>
        <taxon>Pentapetalae</taxon>
        <taxon>rosids</taxon>
        <taxon>malvids</taxon>
        <taxon>Malvales</taxon>
        <taxon>Malvaceae</taxon>
        <taxon>Malvoideae</taxon>
        <taxon>Hibiscus</taxon>
    </lineage>
</organism>
<protein>
    <submittedName>
        <fullName evidence="1">Uncharacterized protein</fullName>
    </submittedName>
</protein>
<dbReference type="SUPFAM" id="SSF54403">
    <property type="entry name" value="Cystatin/monellin"/>
    <property type="match status" value="1"/>
</dbReference>
<dbReference type="Pfam" id="PF16845">
    <property type="entry name" value="SQAPI"/>
    <property type="match status" value="1"/>
</dbReference>
<gene>
    <name evidence="1" type="ORF">V6N12_000304</name>
</gene>
<dbReference type="InterPro" id="IPR000010">
    <property type="entry name" value="Cystatin_dom"/>
</dbReference>
<accession>A0ABR2AIE1</accession>
<reference evidence="1 2" key="1">
    <citation type="journal article" date="2024" name="G3 (Bethesda)">
        <title>Genome assembly of Hibiscus sabdariffa L. provides insights into metabolisms of medicinal natural products.</title>
        <authorList>
            <person name="Kim T."/>
        </authorList>
    </citation>
    <scope>NUCLEOTIDE SEQUENCE [LARGE SCALE GENOMIC DNA]</scope>
    <source>
        <strain evidence="1">TK-2024</strain>
        <tissue evidence="1">Old leaves</tissue>
    </source>
</reference>
<dbReference type="PANTHER" id="PTHR47373:SF1">
    <property type="entry name" value="CYSTEINE PROTEINASE INHIBITOR 2"/>
    <property type="match status" value="1"/>
</dbReference>
<proteinExistence type="predicted"/>
<keyword evidence="2" id="KW-1185">Reference proteome</keyword>
<sequence>MAKIELTIFALSSVLVVLCTTVNGQAAITDATSDKGVEEVGGFAVDEYNKSQQPKLAFSKVVQATKQADASGTKYFLKVDASDSGEMKTFNSEVLVKPSGEKEMLTFAGAKH</sequence>
<dbReference type="CDD" id="cd00042">
    <property type="entry name" value="CY"/>
    <property type="match status" value="1"/>
</dbReference>
<evidence type="ECO:0000313" key="1">
    <source>
        <dbReference type="EMBL" id="KAK8493013.1"/>
    </source>
</evidence>
<evidence type="ECO:0000313" key="2">
    <source>
        <dbReference type="Proteomes" id="UP001472677"/>
    </source>
</evidence>
<dbReference type="SMART" id="SM00043">
    <property type="entry name" value="CY"/>
    <property type="match status" value="1"/>
</dbReference>
<dbReference type="Gene3D" id="3.10.450.10">
    <property type="match status" value="1"/>
</dbReference>
<dbReference type="EMBL" id="JBBPBM010000657">
    <property type="protein sequence ID" value="KAK8493013.1"/>
    <property type="molecule type" value="Genomic_DNA"/>
</dbReference>
<name>A0ABR2AIE1_9ROSI</name>
<dbReference type="Proteomes" id="UP001472677">
    <property type="component" value="Unassembled WGS sequence"/>
</dbReference>
<comment type="caution">
    <text evidence="1">The sequence shown here is derived from an EMBL/GenBank/DDBJ whole genome shotgun (WGS) entry which is preliminary data.</text>
</comment>